<dbReference type="AlphaFoldDB" id="A0A2S8S476"/>
<dbReference type="EMBL" id="PVEP01000008">
    <property type="protein sequence ID" value="PQV55609.1"/>
    <property type="molecule type" value="Genomic_DNA"/>
</dbReference>
<reference evidence="1 2" key="1">
    <citation type="submission" date="2018-02" db="EMBL/GenBank/DDBJ databases">
        <title>Genomic Encyclopedia of Archaeal and Bacterial Type Strains, Phase II (KMG-II): from individual species to whole genera.</title>
        <authorList>
            <person name="Goeker M."/>
        </authorList>
    </citation>
    <scope>NUCLEOTIDE SEQUENCE [LARGE SCALE GENOMIC DNA]</scope>
    <source>
        <strain evidence="1 2">DSM 18921</strain>
    </source>
</reference>
<dbReference type="OrthoDB" id="3727779at2"/>
<accession>A0A2S8S476</accession>
<dbReference type="InterPro" id="IPR051490">
    <property type="entry name" value="THEM6_lcsJ_thioesterase"/>
</dbReference>
<evidence type="ECO:0000313" key="1">
    <source>
        <dbReference type="EMBL" id="PQV55609.1"/>
    </source>
</evidence>
<dbReference type="Gene3D" id="3.10.129.10">
    <property type="entry name" value="Hotdog Thioesterase"/>
    <property type="match status" value="1"/>
</dbReference>
<gene>
    <name evidence="1" type="ORF">LX70_03274</name>
</gene>
<dbReference type="InterPro" id="IPR029069">
    <property type="entry name" value="HotDog_dom_sf"/>
</dbReference>
<sequence>MYPFVRMLKEMWKYRNAAPLGLTEPHVSHHICWPWDLDIWVELNNGRTLTLYDLGRIPMAQRTGLIPILKAERWGITVAGNTTRYRRRVRMFQRVEMVSRLIGWDARFFYMEQSMWRKGECTSHMLLRSAFTDRNGIVPSARVIAALGHDGPSPALPDWVNAWIGADADRPWPPERP</sequence>
<dbReference type="RefSeq" id="WP_105515848.1">
    <property type="nucleotide sequence ID" value="NZ_PVEP01000008.1"/>
</dbReference>
<dbReference type="Proteomes" id="UP000238338">
    <property type="component" value="Unassembled WGS sequence"/>
</dbReference>
<dbReference type="PANTHER" id="PTHR12475:SF4">
    <property type="entry name" value="PROTEIN THEM6"/>
    <property type="match status" value="1"/>
</dbReference>
<protein>
    <submittedName>
        <fullName evidence="1">Thioesterase superfamily protein</fullName>
    </submittedName>
</protein>
<dbReference type="SUPFAM" id="SSF54637">
    <property type="entry name" value="Thioesterase/thiol ester dehydrase-isomerase"/>
    <property type="match status" value="1"/>
</dbReference>
<name>A0A2S8S476_9RHOB</name>
<dbReference type="CDD" id="cd00586">
    <property type="entry name" value="4HBT"/>
    <property type="match status" value="1"/>
</dbReference>
<dbReference type="PANTHER" id="PTHR12475">
    <property type="match status" value="1"/>
</dbReference>
<proteinExistence type="predicted"/>
<comment type="caution">
    <text evidence="1">The sequence shown here is derived from an EMBL/GenBank/DDBJ whole genome shotgun (WGS) entry which is preliminary data.</text>
</comment>
<dbReference type="Pfam" id="PF13279">
    <property type="entry name" value="4HBT_2"/>
    <property type="match status" value="1"/>
</dbReference>
<keyword evidence="2" id="KW-1185">Reference proteome</keyword>
<organism evidence="1 2">
    <name type="scientific">Albidovulum denitrificans</name>
    <dbReference type="NCBI Taxonomy" id="404881"/>
    <lineage>
        <taxon>Bacteria</taxon>
        <taxon>Pseudomonadati</taxon>
        <taxon>Pseudomonadota</taxon>
        <taxon>Alphaproteobacteria</taxon>
        <taxon>Rhodobacterales</taxon>
        <taxon>Paracoccaceae</taxon>
        <taxon>Albidovulum</taxon>
    </lineage>
</organism>
<evidence type="ECO:0000313" key="2">
    <source>
        <dbReference type="Proteomes" id="UP000238338"/>
    </source>
</evidence>